<dbReference type="SUPFAM" id="SSF143011">
    <property type="entry name" value="RelE-like"/>
    <property type="match status" value="1"/>
</dbReference>
<accession>A0A8X6XSP2</accession>
<dbReference type="Gene3D" id="3.30.2310.20">
    <property type="entry name" value="RelE-like"/>
    <property type="match status" value="1"/>
</dbReference>
<dbReference type="EMBL" id="BMAV01012665">
    <property type="protein sequence ID" value="GFY59512.1"/>
    <property type="molecule type" value="Genomic_DNA"/>
</dbReference>
<comment type="caution">
    <text evidence="1">The sequence shown here is derived from an EMBL/GenBank/DDBJ whole genome shotgun (WGS) entry which is preliminary data.</text>
</comment>
<dbReference type="InterPro" id="IPR035093">
    <property type="entry name" value="RelE/ParE_toxin_dom_sf"/>
</dbReference>
<gene>
    <name evidence="1" type="ORF">TNIN_292281</name>
</gene>
<keyword evidence="2" id="KW-1185">Reference proteome</keyword>
<proteinExistence type="predicted"/>
<name>A0A8X6XSP2_9ARAC</name>
<dbReference type="OrthoDB" id="10463637at2759"/>
<organism evidence="1 2">
    <name type="scientific">Trichonephila inaurata madagascariensis</name>
    <dbReference type="NCBI Taxonomy" id="2747483"/>
    <lineage>
        <taxon>Eukaryota</taxon>
        <taxon>Metazoa</taxon>
        <taxon>Ecdysozoa</taxon>
        <taxon>Arthropoda</taxon>
        <taxon>Chelicerata</taxon>
        <taxon>Arachnida</taxon>
        <taxon>Araneae</taxon>
        <taxon>Araneomorphae</taxon>
        <taxon>Entelegynae</taxon>
        <taxon>Araneoidea</taxon>
        <taxon>Nephilidae</taxon>
        <taxon>Trichonephila</taxon>
        <taxon>Trichonephila inaurata</taxon>
    </lineage>
</organism>
<dbReference type="AlphaFoldDB" id="A0A8X6XSP2"/>
<evidence type="ECO:0000313" key="2">
    <source>
        <dbReference type="Proteomes" id="UP000886998"/>
    </source>
</evidence>
<dbReference type="Proteomes" id="UP000886998">
    <property type="component" value="Unassembled WGS sequence"/>
</dbReference>
<protein>
    <submittedName>
        <fullName evidence="1">Uncharacterized protein</fullName>
    </submittedName>
</protein>
<sequence>MNRESPSYCVERGHSFENNLAKMPAIYLNAIDSLLNQLRTDPFGAADKLLSGPGNDFKKRFGKWRVIYAIDPKNKIVLLHTLGLRKNVYK</sequence>
<evidence type="ECO:0000313" key="1">
    <source>
        <dbReference type="EMBL" id="GFY59512.1"/>
    </source>
</evidence>
<reference evidence="1" key="1">
    <citation type="submission" date="2020-08" db="EMBL/GenBank/DDBJ databases">
        <title>Multicomponent nature underlies the extraordinary mechanical properties of spider dragline silk.</title>
        <authorList>
            <person name="Kono N."/>
            <person name="Nakamura H."/>
            <person name="Mori M."/>
            <person name="Yoshida Y."/>
            <person name="Ohtoshi R."/>
            <person name="Malay A.D."/>
            <person name="Moran D.A.P."/>
            <person name="Tomita M."/>
            <person name="Numata K."/>
            <person name="Arakawa K."/>
        </authorList>
    </citation>
    <scope>NUCLEOTIDE SEQUENCE</scope>
</reference>